<keyword evidence="1" id="KW-0732">Signal</keyword>
<dbReference type="AlphaFoldDB" id="A0A7Y9WP00"/>
<accession>A0A7Y9WP00</accession>
<feature type="signal peptide" evidence="1">
    <location>
        <begin position="1"/>
        <end position="19"/>
    </location>
</feature>
<evidence type="ECO:0000256" key="1">
    <source>
        <dbReference type="SAM" id="SignalP"/>
    </source>
</evidence>
<dbReference type="RefSeq" id="WP_179744365.1">
    <property type="nucleotide sequence ID" value="NZ_JACCAS010000001.1"/>
</dbReference>
<name>A0A7Y9WP00_9BURK</name>
<dbReference type="EMBL" id="JACCAS010000001">
    <property type="protein sequence ID" value="NYH24002.1"/>
    <property type="molecule type" value="Genomic_DNA"/>
</dbReference>
<keyword evidence="3" id="KW-1185">Reference proteome</keyword>
<evidence type="ECO:0000313" key="2">
    <source>
        <dbReference type="EMBL" id="NYH24002.1"/>
    </source>
</evidence>
<gene>
    <name evidence="2" type="ORF">GGD40_003481</name>
</gene>
<proteinExistence type="predicted"/>
<feature type="chain" id="PRO_5031519182" description="Signal peptidase" evidence="1">
    <location>
        <begin position="20"/>
        <end position="162"/>
    </location>
</feature>
<evidence type="ECO:0008006" key="4">
    <source>
        <dbReference type="Google" id="ProtNLM"/>
    </source>
</evidence>
<protein>
    <recommendedName>
        <fullName evidence="4">Signal peptidase</fullName>
    </recommendedName>
</protein>
<reference evidence="2 3" key="1">
    <citation type="submission" date="2020-07" db="EMBL/GenBank/DDBJ databases">
        <title>Exploring microbial biodiversity for novel pathways involved in the catabolism of aromatic compounds derived from lignin.</title>
        <authorList>
            <person name="Elkins J."/>
        </authorList>
    </citation>
    <scope>NUCLEOTIDE SEQUENCE [LARGE SCALE GENOMIC DNA]</scope>
    <source>
        <strain evidence="2 3">H2C3C</strain>
    </source>
</reference>
<sequence length="162" mass="16366">MKKMMGVLGALAVVALTQAGCATQVLSVPLSAAGGQSGGGGPVHLGKPASLNAAGGQAGDSVQVYFGQQDHPAVTSQLGEVSYSVRIARQVATPDAACHMALAEAVRKLRAAALERHANAVIDVETRFHSTETRSSTDFTCGVSPSAAAIAVKGQLVVLDSN</sequence>
<organism evidence="2 3">
    <name type="scientific">Paraburkholderia bryophila</name>
    <dbReference type="NCBI Taxonomy" id="420952"/>
    <lineage>
        <taxon>Bacteria</taxon>
        <taxon>Pseudomonadati</taxon>
        <taxon>Pseudomonadota</taxon>
        <taxon>Betaproteobacteria</taxon>
        <taxon>Burkholderiales</taxon>
        <taxon>Burkholderiaceae</taxon>
        <taxon>Paraburkholderia</taxon>
    </lineage>
</organism>
<dbReference type="Proteomes" id="UP000540929">
    <property type="component" value="Unassembled WGS sequence"/>
</dbReference>
<evidence type="ECO:0000313" key="3">
    <source>
        <dbReference type="Proteomes" id="UP000540929"/>
    </source>
</evidence>
<comment type="caution">
    <text evidence="2">The sequence shown here is derived from an EMBL/GenBank/DDBJ whole genome shotgun (WGS) entry which is preliminary data.</text>
</comment>